<dbReference type="EnsemblPlants" id="AVESA.00010b.r2.2AG0221420.1">
    <property type="protein sequence ID" value="AVESA.00010b.r2.2AG0221420.1.CDS"/>
    <property type="gene ID" value="AVESA.00010b.r2.2AG0221420"/>
</dbReference>
<proteinExistence type="predicted"/>
<protein>
    <submittedName>
        <fullName evidence="1">Uncharacterized protein</fullName>
    </submittedName>
</protein>
<reference evidence="1" key="2">
    <citation type="submission" date="2025-09" db="UniProtKB">
        <authorList>
            <consortium name="EnsemblPlants"/>
        </authorList>
    </citation>
    <scope>IDENTIFICATION</scope>
</reference>
<evidence type="ECO:0000313" key="2">
    <source>
        <dbReference type="Proteomes" id="UP001732700"/>
    </source>
</evidence>
<organism evidence="1 2">
    <name type="scientific">Avena sativa</name>
    <name type="common">Oat</name>
    <dbReference type="NCBI Taxonomy" id="4498"/>
    <lineage>
        <taxon>Eukaryota</taxon>
        <taxon>Viridiplantae</taxon>
        <taxon>Streptophyta</taxon>
        <taxon>Embryophyta</taxon>
        <taxon>Tracheophyta</taxon>
        <taxon>Spermatophyta</taxon>
        <taxon>Magnoliopsida</taxon>
        <taxon>Liliopsida</taxon>
        <taxon>Poales</taxon>
        <taxon>Poaceae</taxon>
        <taxon>BOP clade</taxon>
        <taxon>Pooideae</taxon>
        <taxon>Poodae</taxon>
        <taxon>Poeae</taxon>
        <taxon>Poeae Chloroplast Group 1 (Aveneae type)</taxon>
        <taxon>Aveninae</taxon>
        <taxon>Avena</taxon>
    </lineage>
</organism>
<evidence type="ECO:0000313" key="1">
    <source>
        <dbReference type="EnsemblPlants" id="AVESA.00010b.r2.2AG0221420.1.CDS"/>
    </source>
</evidence>
<sequence>MVKSPVILLLVNQAQARKEEVRKHPEQVILSEVRQVVQQMQDLKQHFEEAETTIEKIFNPIDKNAQMITGMQMEKEEAQAKEMGKVMREQIQMQRELAMRTAEATAVKPVDTQATETAAESLPKQEAGK</sequence>
<dbReference type="Proteomes" id="UP001732700">
    <property type="component" value="Chromosome 2A"/>
</dbReference>
<name>A0ACD5UAQ1_AVESA</name>
<accession>A0ACD5UAQ1</accession>
<keyword evidence="2" id="KW-1185">Reference proteome</keyword>
<reference evidence="1" key="1">
    <citation type="submission" date="2021-05" db="EMBL/GenBank/DDBJ databases">
        <authorList>
            <person name="Scholz U."/>
            <person name="Mascher M."/>
            <person name="Fiebig A."/>
        </authorList>
    </citation>
    <scope>NUCLEOTIDE SEQUENCE [LARGE SCALE GENOMIC DNA]</scope>
</reference>